<protein>
    <submittedName>
        <fullName evidence="2">Uncharacterized protein</fullName>
    </submittedName>
</protein>
<keyword evidence="1" id="KW-1133">Transmembrane helix</keyword>
<gene>
    <name evidence="2" type="ORF">DK846_11885</name>
</gene>
<evidence type="ECO:0000313" key="3">
    <source>
        <dbReference type="Proteomes" id="UP000245657"/>
    </source>
</evidence>
<keyword evidence="1" id="KW-0472">Membrane</keyword>
<dbReference type="Proteomes" id="UP000245657">
    <property type="component" value="Unassembled WGS sequence"/>
</dbReference>
<keyword evidence="3" id="KW-1185">Reference proteome</keyword>
<dbReference type="AlphaFoldDB" id="A0A2V2MZ12"/>
<dbReference type="EMBL" id="QGMY01000008">
    <property type="protein sequence ID" value="PWR71550.1"/>
    <property type="molecule type" value="Genomic_DNA"/>
</dbReference>
<reference evidence="2 3" key="1">
    <citation type="submission" date="2018-05" db="EMBL/GenBank/DDBJ databases">
        <title>Draft genome of Methanospirillum lacunae Ki8-1.</title>
        <authorList>
            <person name="Dueholm M.S."/>
            <person name="Nielsen P.H."/>
            <person name="Bakmann L.F."/>
            <person name="Otzen D.E."/>
        </authorList>
    </citation>
    <scope>NUCLEOTIDE SEQUENCE [LARGE SCALE GENOMIC DNA]</scope>
    <source>
        <strain evidence="2 3">Ki8-1</strain>
    </source>
</reference>
<dbReference type="RefSeq" id="WP_109969168.1">
    <property type="nucleotide sequence ID" value="NZ_CP176093.1"/>
</dbReference>
<evidence type="ECO:0000313" key="2">
    <source>
        <dbReference type="EMBL" id="PWR71550.1"/>
    </source>
</evidence>
<accession>A0A2V2MZ12</accession>
<organism evidence="2 3">
    <name type="scientific">Methanospirillum lacunae</name>
    <dbReference type="NCBI Taxonomy" id="668570"/>
    <lineage>
        <taxon>Archaea</taxon>
        <taxon>Methanobacteriati</taxon>
        <taxon>Methanobacteriota</taxon>
        <taxon>Stenosarchaea group</taxon>
        <taxon>Methanomicrobia</taxon>
        <taxon>Methanomicrobiales</taxon>
        <taxon>Methanospirillaceae</taxon>
        <taxon>Methanospirillum</taxon>
    </lineage>
</organism>
<name>A0A2V2MZ12_9EURY</name>
<comment type="caution">
    <text evidence="2">The sequence shown here is derived from an EMBL/GenBank/DDBJ whole genome shotgun (WGS) entry which is preliminary data.</text>
</comment>
<sequence>MDGGRMSMRLSSYLAESTSLPGKIFEISFLNSYTYYWLHPSEIMKGLLYGIIPPYLFTVFMDSRPLFEKLDVIIYGLLAIIIFYHGILFILVYRDTKQGTKKNQ</sequence>
<dbReference type="GeneID" id="97550295"/>
<evidence type="ECO:0000256" key="1">
    <source>
        <dbReference type="SAM" id="Phobius"/>
    </source>
</evidence>
<proteinExistence type="predicted"/>
<feature type="transmembrane region" description="Helical" evidence="1">
    <location>
        <begin position="73"/>
        <end position="93"/>
    </location>
</feature>
<keyword evidence="1" id="KW-0812">Transmembrane</keyword>